<name>A0A9Q5ZEB1_NOSLI</name>
<dbReference type="EMBL" id="LAHD01000018">
    <property type="protein sequence ID" value="PHK05158.1"/>
    <property type="molecule type" value="Genomic_DNA"/>
</dbReference>
<reference evidence="2 3" key="1">
    <citation type="submission" date="2015-02" db="EMBL/GenBank/DDBJ databases">
        <title>Nostoc linckia genome annotation.</title>
        <authorList>
            <person name="Zhou Z."/>
        </authorList>
    </citation>
    <scope>NUCLEOTIDE SEQUENCE [LARGE SCALE GENOMIC DNA]</scope>
    <source>
        <strain evidence="3">z8</strain>
    </source>
</reference>
<evidence type="ECO:0000313" key="3">
    <source>
        <dbReference type="Proteomes" id="UP000222310"/>
    </source>
</evidence>
<protein>
    <submittedName>
        <fullName evidence="2">Uncharacterized protein</fullName>
    </submittedName>
</protein>
<dbReference type="AlphaFoldDB" id="A0A9Q5ZEB1"/>
<evidence type="ECO:0000313" key="2">
    <source>
        <dbReference type="EMBL" id="PHK05158.1"/>
    </source>
</evidence>
<dbReference type="Proteomes" id="UP000222310">
    <property type="component" value="Unassembled WGS sequence"/>
</dbReference>
<keyword evidence="1" id="KW-1133">Transmembrane helix</keyword>
<accession>A0A9Q5ZEB1</accession>
<proteinExistence type="predicted"/>
<keyword evidence="1" id="KW-0812">Transmembrane</keyword>
<comment type="caution">
    <text evidence="2">The sequence shown here is derived from an EMBL/GenBank/DDBJ whole genome shotgun (WGS) entry which is preliminary data.</text>
</comment>
<sequence>MASTTPNTLGHNKPCPYCLANLFSFSDETAITATSLFPLGRSNFWNQCKALQLSAVCSNALVQAIAVALFAGSVAAGFLICICPKDGFPKVGDCLVAGGLRRLYHPVSVH</sequence>
<keyword evidence="1" id="KW-0472">Membrane</keyword>
<dbReference type="RefSeq" id="WP_180267991.1">
    <property type="nucleotide sequence ID" value="NZ_LAHD01000018.1"/>
</dbReference>
<gene>
    <name evidence="2" type="ORF">VF08_09150</name>
</gene>
<organism evidence="2 3">
    <name type="scientific">Nostoc linckia z8</name>
    <dbReference type="NCBI Taxonomy" id="1628746"/>
    <lineage>
        <taxon>Bacteria</taxon>
        <taxon>Bacillati</taxon>
        <taxon>Cyanobacteriota</taxon>
        <taxon>Cyanophyceae</taxon>
        <taxon>Nostocales</taxon>
        <taxon>Nostocaceae</taxon>
        <taxon>Nostoc</taxon>
    </lineage>
</organism>
<evidence type="ECO:0000256" key="1">
    <source>
        <dbReference type="SAM" id="Phobius"/>
    </source>
</evidence>
<feature type="transmembrane region" description="Helical" evidence="1">
    <location>
        <begin position="60"/>
        <end position="82"/>
    </location>
</feature>